<name>A0A0E9Y090_ANGAN</name>
<sequence length="24" mass="2912">MIDFCTCKGVWWCIYLLVDLFLTK</sequence>
<reference evidence="1" key="2">
    <citation type="journal article" date="2015" name="Fish Shellfish Immunol.">
        <title>Early steps in the European eel (Anguilla anguilla)-Vibrio vulnificus interaction in the gills: Role of the RtxA13 toxin.</title>
        <authorList>
            <person name="Callol A."/>
            <person name="Pajuelo D."/>
            <person name="Ebbesson L."/>
            <person name="Teles M."/>
            <person name="MacKenzie S."/>
            <person name="Amaro C."/>
        </authorList>
    </citation>
    <scope>NUCLEOTIDE SEQUENCE</scope>
</reference>
<proteinExistence type="predicted"/>
<accession>A0A0E9Y090</accession>
<organism evidence="1">
    <name type="scientific">Anguilla anguilla</name>
    <name type="common">European freshwater eel</name>
    <name type="synonym">Muraena anguilla</name>
    <dbReference type="NCBI Taxonomy" id="7936"/>
    <lineage>
        <taxon>Eukaryota</taxon>
        <taxon>Metazoa</taxon>
        <taxon>Chordata</taxon>
        <taxon>Craniata</taxon>
        <taxon>Vertebrata</taxon>
        <taxon>Euteleostomi</taxon>
        <taxon>Actinopterygii</taxon>
        <taxon>Neopterygii</taxon>
        <taxon>Teleostei</taxon>
        <taxon>Anguilliformes</taxon>
        <taxon>Anguillidae</taxon>
        <taxon>Anguilla</taxon>
    </lineage>
</organism>
<evidence type="ECO:0000313" key="1">
    <source>
        <dbReference type="EMBL" id="JAI08290.1"/>
    </source>
</evidence>
<dbReference type="AlphaFoldDB" id="A0A0E9Y090"/>
<dbReference type="EMBL" id="GBXM01000288">
    <property type="protein sequence ID" value="JAI08290.1"/>
    <property type="molecule type" value="Transcribed_RNA"/>
</dbReference>
<reference evidence="1" key="1">
    <citation type="submission" date="2014-11" db="EMBL/GenBank/DDBJ databases">
        <authorList>
            <person name="Amaro Gonzalez C."/>
        </authorList>
    </citation>
    <scope>NUCLEOTIDE SEQUENCE</scope>
</reference>
<protein>
    <submittedName>
        <fullName evidence="1">Uncharacterized protein</fullName>
    </submittedName>
</protein>